<feature type="domain" description="VOC" evidence="1">
    <location>
        <begin position="2"/>
        <end position="110"/>
    </location>
</feature>
<reference evidence="2 3" key="1">
    <citation type="submission" date="2019-02" db="EMBL/GenBank/DDBJ databases">
        <title>Draft Genome Sequences of Six Type Strains of the Genus Massilia.</title>
        <authorList>
            <person name="Miess H."/>
            <person name="Frediansyhah A."/>
            <person name="Gross H."/>
        </authorList>
    </citation>
    <scope>NUCLEOTIDE SEQUENCE [LARGE SCALE GENOMIC DNA]</scope>
    <source>
        <strain evidence="2 3">DSM 17473</strain>
    </source>
</reference>
<dbReference type="Gene3D" id="3.10.180.10">
    <property type="entry name" value="2,3-Dihydroxybiphenyl 1,2-Dioxygenase, domain 1"/>
    <property type="match status" value="1"/>
</dbReference>
<sequence>MSIDNALASVAVKDIDKAAAWYTELLGSSGHRPMPEVEEWMFPRGGGLQVYQGAERAGNCSFTLAVSDIEAVAQKLAAMGVPPGARTSNERVKTLMIKDPDGNSIAIAEALDPAIAR</sequence>
<accession>A0A4V0Z340</accession>
<gene>
    <name evidence="2" type="ORF">EWM63_03215</name>
</gene>
<dbReference type="InterPro" id="IPR037523">
    <property type="entry name" value="VOC_core"/>
</dbReference>
<dbReference type="PROSITE" id="PS51819">
    <property type="entry name" value="VOC"/>
    <property type="match status" value="1"/>
</dbReference>
<dbReference type="InterPro" id="IPR029068">
    <property type="entry name" value="Glyas_Bleomycin-R_OHBP_Dase"/>
</dbReference>
<name>A0A4V0Z340_9BURK</name>
<evidence type="ECO:0000313" key="3">
    <source>
        <dbReference type="Proteomes" id="UP000290637"/>
    </source>
</evidence>
<keyword evidence="3" id="KW-1185">Reference proteome</keyword>
<dbReference type="CDD" id="cd06587">
    <property type="entry name" value="VOC"/>
    <property type="match status" value="1"/>
</dbReference>
<protein>
    <submittedName>
        <fullName evidence="2">VOC family protein</fullName>
    </submittedName>
</protein>
<organism evidence="2 3">
    <name type="scientific">Pseudoduganella lutea</name>
    <dbReference type="NCBI Taxonomy" id="321985"/>
    <lineage>
        <taxon>Bacteria</taxon>
        <taxon>Pseudomonadati</taxon>
        <taxon>Pseudomonadota</taxon>
        <taxon>Betaproteobacteria</taxon>
        <taxon>Burkholderiales</taxon>
        <taxon>Oxalobacteraceae</taxon>
        <taxon>Telluria group</taxon>
        <taxon>Pseudoduganella</taxon>
    </lineage>
</organism>
<dbReference type="Pfam" id="PF00903">
    <property type="entry name" value="Glyoxalase"/>
    <property type="match status" value="1"/>
</dbReference>
<dbReference type="KEGG" id="plue:EWM63_03215"/>
<dbReference type="Proteomes" id="UP000290637">
    <property type="component" value="Chromosome"/>
</dbReference>
<evidence type="ECO:0000313" key="2">
    <source>
        <dbReference type="EMBL" id="QBE62113.1"/>
    </source>
</evidence>
<evidence type="ECO:0000259" key="1">
    <source>
        <dbReference type="PROSITE" id="PS51819"/>
    </source>
</evidence>
<dbReference type="InterPro" id="IPR004360">
    <property type="entry name" value="Glyas_Fos-R_dOase_dom"/>
</dbReference>
<proteinExistence type="predicted"/>
<dbReference type="SUPFAM" id="SSF54593">
    <property type="entry name" value="Glyoxalase/Bleomycin resistance protein/Dihydroxybiphenyl dioxygenase"/>
    <property type="match status" value="1"/>
</dbReference>
<dbReference type="AlphaFoldDB" id="A0A4V0Z340"/>
<dbReference type="EMBL" id="CP035913">
    <property type="protein sequence ID" value="QBE62113.1"/>
    <property type="molecule type" value="Genomic_DNA"/>
</dbReference>
<dbReference type="OrthoDB" id="9797663at2"/>
<dbReference type="RefSeq" id="WP_130185250.1">
    <property type="nucleotide sequence ID" value="NZ_CP035913.1"/>
</dbReference>